<dbReference type="GO" id="GO:0006865">
    <property type="term" value="P:amino acid transport"/>
    <property type="evidence" value="ECO:0007669"/>
    <property type="project" value="TreeGrafter"/>
</dbReference>
<evidence type="ECO:0000256" key="3">
    <source>
        <dbReference type="ARBA" id="ARBA00022729"/>
    </source>
</evidence>
<dbReference type="InterPro" id="IPR001320">
    <property type="entry name" value="Iontro_rcpt_C"/>
</dbReference>
<sequence length="278" mass="30160">MKQVAGAAFSFFAAGLLMSGVTQTTVHAASSDKNETYERIQKTHKMNWGVKGDTKLMGLMNIESGKLEGFDIDMAKEITKRVDPKAKVELTQITSGTRVPMLLNGNIDSIIATMTITPEREKVVDFSEPYFNAGQSLLVKNSSDVKNIKDLDRKGARILGVQGSNSIENVKKFAPKARIVALPDYATALTALQSGQGDALTTDNGILYGMAVDNKGVKVVGGTFTTEPYGIAVDKDNPKLVKAINDAVDDMKSDGTYDKLAKKWFNDVPGMDWKEVAK</sequence>
<dbReference type="EMBL" id="JQCD01000021">
    <property type="protein sequence ID" value="KRN77375.1"/>
    <property type="molecule type" value="Genomic_DNA"/>
</dbReference>
<dbReference type="AlphaFoldDB" id="A0A0R2JJD0"/>
<dbReference type="RefSeq" id="WP_057787040.1">
    <property type="nucleotide sequence ID" value="NZ_JQCD01000021.1"/>
</dbReference>
<comment type="caution">
    <text evidence="7">The sequence shown here is derived from an EMBL/GenBank/DDBJ whole genome shotgun (WGS) entry which is preliminary data.</text>
</comment>
<keyword evidence="8" id="KW-1185">Reference proteome</keyword>
<evidence type="ECO:0000256" key="2">
    <source>
        <dbReference type="ARBA" id="ARBA00022448"/>
    </source>
</evidence>
<keyword evidence="3 4" id="KW-0732">Signal</keyword>
<dbReference type="InterPro" id="IPR051455">
    <property type="entry name" value="Bact_solute-bind_prot3"/>
</dbReference>
<feature type="chain" id="PRO_5006418980" evidence="4">
    <location>
        <begin position="29"/>
        <end position="278"/>
    </location>
</feature>
<dbReference type="GO" id="GO:0005576">
    <property type="term" value="C:extracellular region"/>
    <property type="evidence" value="ECO:0007669"/>
    <property type="project" value="TreeGrafter"/>
</dbReference>
<keyword evidence="2" id="KW-0813">Transport</keyword>
<dbReference type="SMART" id="SM00062">
    <property type="entry name" value="PBPb"/>
    <property type="match status" value="1"/>
</dbReference>
<dbReference type="PANTHER" id="PTHR30085:SF6">
    <property type="entry name" value="ABC TRANSPORTER GLUTAMINE-BINDING PROTEIN GLNH"/>
    <property type="match status" value="1"/>
</dbReference>
<organism evidence="7 8">
    <name type="scientific">Weissella minor</name>
    <dbReference type="NCBI Taxonomy" id="1620"/>
    <lineage>
        <taxon>Bacteria</taxon>
        <taxon>Bacillati</taxon>
        <taxon>Bacillota</taxon>
        <taxon>Bacilli</taxon>
        <taxon>Lactobacillales</taxon>
        <taxon>Lactobacillaceae</taxon>
        <taxon>Weissella</taxon>
    </lineage>
</organism>
<evidence type="ECO:0000259" key="6">
    <source>
        <dbReference type="SMART" id="SM00079"/>
    </source>
</evidence>
<evidence type="ECO:0000256" key="1">
    <source>
        <dbReference type="ARBA" id="ARBA00010333"/>
    </source>
</evidence>
<dbReference type="Gene3D" id="3.40.190.10">
    <property type="entry name" value="Periplasmic binding protein-like II"/>
    <property type="match status" value="2"/>
</dbReference>
<dbReference type="SUPFAM" id="SSF53850">
    <property type="entry name" value="Periplasmic binding protein-like II"/>
    <property type="match status" value="1"/>
</dbReference>
<evidence type="ECO:0000313" key="8">
    <source>
        <dbReference type="Proteomes" id="UP000051673"/>
    </source>
</evidence>
<dbReference type="GO" id="GO:0015276">
    <property type="term" value="F:ligand-gated monoatomic ion channel activity"/>
    <property type="evidence" value="ECO:0007669"/>
    <property type="project" value="InterPro"/>
</dbReference>
<dbReference type="PANTHER" id="PTHR30085">
    <property type="entry name" value="AMINO ACID ABC TRANSPORTER PERMEASE"/>
    <property type="match status" value="1"/>
</dbReference>
<accession>A0A0R2JJD0</accession>
<gene>
    <name evidence="7" type="ORF">IV67_GL001733</name>
</gene>
<feature type="domain" description="Solute-binding protein family 3/N-terminal" evidence="5">
    <location>
        <begin position="45"/>
        <end position="268"/>
    </location>
</feature>
<dbReference type="PATRIC" id="fig|1620.3.peg.1769"/>
<dbReference type="GO" id="GO:0030288">
    <property type="term" value="C:outer membrane-bounded periplasmic space"/>
    <property type="evidence" value="ECO:0007669"/>
    <property type="project" value="TreeGrafter"/>
</dbReference>
<reference evidence="7 8" key="1">
    <citation type="journal article" date="2015" name="Genome Announc.">
        <title>Expanding the biotechnology potential of lactobacilli through comparative genomics of 213 strains and associated genera.</title>
        <authorList>
            <person name="Sun Z."/>
            <person name="Harris H.M."/>
            <person name="McCann A."/>
            <person name="Guo C."/>
            <person name="Argimon S."/>
            <person name="Zhang W."/>
            <person name="Yang X."/>
            <person name="Jeffery I.B."/>
            <person name="Cooney J.C."/>
            <person name="Kagawa T.F."/>
            <person name="Liu W."/>
            <person name="Song Y."/>
            <person name="Salvetti E."/>
            <person name="Wrobel A."/>
            <person name="Rasinkangas P."/>
            <person name="Parkhill J."/>
            <person name="Rea M.C."/>
            <person name="O'Sullivan O."/>
            <person name="Ritari J."/>
            <person name="Douillard F.P."/>
            <person name="Paul Ross R."/>
            <person name="Yang R."/>
            <person name="Briner A.E."/>
            <person name="Felis G.E."/>
            <person name="de Vos W.M."/>
            <person name="Barrangou R."/>
            <person name="Klaenhammer T.R."/>
            <person name="Caufield P.W."/>
            <person name="Cui Y."/>
            <person name="Zhang H."/>
            <person name="O'Toole P.W."/>
        </authorList>
    </citation>
    <scope>NUCLEOTIDE SEQUENCE [LARGE SCALE GENOMIC DNA]</scope>
    <source>
        <strain evidence="7 8">DSM 20014</strain>
    </source>
</reference>
<name>A0A0R2JJD0_9LACO</name>
<feature type="signal peptide" evidence="4">
    <location>
        <begin position="1"/>
        <end position="28"/>
    </location>
</feature>
<evidence type="ECO:0000259" key="5">
    <source>
        <dbReference type="SMART" id="SM00062"/>
    </source>
</evidence>
<dbReference type="InterPro" id="IPR001638">
    <property type="entry name" value="Solute-binding_3/MltF_N"/>
</dbReference>
<dbReference type="STRING" id="1620.IV67_GL001733"/>
<evidence type="ECO:0000313" key="7">
    <source>
        <dbReference type="EMBL" id="KRN77375.1"/>
    </source>
</evidence>
<feature type="domain" description="Ionotropic glutamate receptor C-terminal" evidence="6">
    <location>
        <begin position="53"/>
        <end position="267"/>
    </location>
</feature>
<dbReference type="Pfam" id="PF00497">
    <property type="entry name" value="SBP_bac_3"/>
    <property type="match status" value="1"/>
</dbReference>
<dbReference type="GO" id="GO:0016020">
    <property type="term" value="C:membrane"/>
    <property type="evidence" value="ECO:0007669"/>
    <property type="project" value="InterPro"/>
</dbReference>
<comment type="similarity">
    <text evidence="1">Belongs to the bacterial solute-binding protein 3 family.</text>
</comment>
<dbReference type="Proteomes" id="UP000051673">
    <property type="component" value="Unassembled WGS sequence"/>
</dbReference>
<dbReference type="SMART" id="SM00079">
    <property type="entry name" value="PBPe"/>
    <property type="match status" value="1"/>
</dbReference>
<evidence type="ECO:0000256" key="4">
    <source>
        <dbReference type="SAM" id="SignalP"/>
    </source>
</evidence>
<protein>
    <submittedName>
        <fullName evidence="7">Amino acid ABC superfamily ATP binding cassette transporter, binding protein</fullName>
    </submittedName>
</protein>
<proteinExistence type="inferred from homology"/>